<dbReference type="CDD" id="cd04301">
    <property type="entry name" value="NAT_SF"/>
    <property type="match status" value="1"/>
</dbReference>
<dbReference type="PROSITE" id="PS51186">
    <property type="entry name" value="GNAT"/>
    <property type="match status" value="1"/>
</dbReference>
<feature type="domain" description="N-acetyltransferase" evidence="3">
    <location>
        <begin position="1"/>
        <end position="143"/>
    </location>
</feature>
<sequence>MPADRAAWDRLWAGYQRFYKVAIAEAVSDLTWSRLHDPAEPMHAALAWQGARAVGMVHWVFHRSTWTDGPYCYLQDLYVDEDLRGGGTGRALIAHVCAEAEAAGASRLYWLTHETNTDAMKLYDKVAEKSGFVQYRIVLPAAR</sequence>
<dbReference type="InterPro" id="IPR000182">
    <property type="entry name" value="GNAT_dom"/>
</dbReference>
<organism evidence="4 5">
    <name type="scientific">Novosphingobium fuchskuhlense</name>
    <dbReference type="NCBI Taxonomy" id="1117702"/>
    <lineage>
        <taxon>Bacteria</taxon>
        <taxon>Pseudomonadati</taxon>
        <taxon>Pseudomonadota</taxon>
        <taxon>Alphaproteobacteria</taxon>
        <taxon>Sphingomonadales</taxon>
        <taxon>Sphingomonadaceae</taxon>
        <taxon>Novosphingobium</taxon>
    </lineage>
</organism>
<gene>
    <name evidence="4" type="ORF">AQZ52_07025</name>
</gene>
<dbReference type="OrthoDB" id="9805924at2"/>
<keyword evidence="1 4" id="KW-0808">Transferase</keyword>
<evidence type="ECO:0000256" key="2">
    <source>
        <dbReference type="ARBA" id="ARBA00023315"/>
    </source>
</evidence>
<dbReference type="PANTHER" id="PTHR10545:SF42">
    <property type="entry name" value="ACETYLTRANSFERASE"/>
    <property type="match status" value="1"/>
</dbReference>
<dbReference type="RefSeq" id="WP_067907756.1">
    <property type="nucleotide sequence ID" value="NZ_KQ954244.1"/>
</dbReference>
<dbReference type="InterPro" id="IPR016181">
    <property type="entry name" value="Acyl_CoA_acyltransferase"/>
</dbReference>
<dbReference type="EMBL" id="LLZS01000003">
    <property type="protein sequence ID" value="KUR72948.1"/>
    <property type="molecule type" value="Genomic_DNA"/>
</dbReference>
<evidence type="ECO:0000313" key="5">
    <source>
        <dbReference type="Proteomes" id="UP000058012"/>
    </source>
</evidence>
<dbReference type="Gene3D" id="3.40.630.30">
    <property type="match status" value="1"/>
</dbReference>
<dbReference type="PANTHER" id="PTHR10545">
    <property type="entry name" value="DIAMINE N-ACETYLTRANSFERASE"/>
    <property type="match status" value="1"/>
</dbReference>
<evidence type="ECO:0000256" key="1">
    <source>
        <dbReference type="ARBA" id="ARBA00022679"/>
    </source>
</evidence>
<evidence type="ECO:0000259" key="3">
    <source>
        <dbReference type="PROSITE" id="PS51186"/>
    </source>
</evidence>
<keyword evidence="2" id="KW-0012">Acyltransferase</keyword>
<comment type="caution">
    <text evidence="4">The sequence shown here is derived from an EMBL/GenBank/DDBJ whole genome shotgun (WGS) entry which is preliminary data.</text>
</comment>
<accession>A0A124JW45</accession>
<dbReference type="AlphaFoldDB" id="A0A124JW45"/>
<dbReference type="InterPro" id="IPR051016">
    <property type="entry name" value="Diverse_Substrate_AcTransf"/>
</dbReference>
<dbReference type="Proteomes" id="UP000058012">
    <property type="component" value="Unassembled WGS sequence"/>
</dbReference>
<keyword evidence="5" id="KW-1185">Reference proteome</keyword>
<dbReference type="SUPFAM" id="SSF55729">
    <property type="entry name" value="Acyl-CoA N-acyltransferases (Nat)"/>
    <property type="match status" value="1"/>
</dbReference>
<evidence type="ECO:0000313" key="4">
    <source>
        <dbReference type="EMBL" id="KUR72948.1"/>
    </source>
</evidence>
<name>A0A124JW45_9SPHN</name>
<dbReference type="GO" id="GO:0008080">
    <property type="term" value="F:N-acetyltransferase activity"/>
    <property type="evidence" value="ECO:0007669"/>
    <property type="project" value="TreeGrafter"/>
</dbReference>
<dbReference type="Pfam" id="PF00583">
    <property type="entry name" value="Acetyltransf_1"/>
    <property type="match status" value="1"/>
</dbReference>
<protein>
    <submittedName>
        <fullName evidence="4">GNAT family acetyltransferase</fullName>
    </submittedName>
</protein>
<dbReference type="STRING" id="1117702.AQZ52_07025"/>
<proteinExistence type="predicted"/>
<reference evidence="4 5" key="1">
    <citation type="submission" date="2015-10" db="EMBL/GenBank/DDBJ databases">
        <title>Draft genome sequence of Novosphingobium fuchskuhlense DSM 25065 isolated from a surface water sample of the southwest basin of Lake Grosse Fuchskuhle.</title>
        <authorList>
            <person name="Ruckert C."/>
            <person name="Winkler A."/>
            <person name="Glaeser J."/>
            <person name="Grossart H.-P."/>
            <person name="Kalinowski J."/>
            <person name="Glaeser S."/>
        </authorList>
    </citation>
    <scope>NUCLEOTIDE SEQUENCE [LARGE SCALE GENOMIC DNA]</scope>
    <source>
        <strain evidence="4 5">FNE08-7</strain>
    </source>
</reference>